<feature type="region of interest" description="Disordered" evidence="4">
    <location>
        <begin position="86"/>
        <end position="121"/>
    </location>
</feature>
<feature type="region of interest" description="Disordered" evidence="4">
    <location>
        <begin position="287"/>
        <end position="311"/>
    </location>
</feature>
<keyword evidence="3" id="KW-0560">Oxidoreductase</keyword>
<sequence length="577" mass="60762">MPSTPRVRLVDEFESFATGTSGAQAIKSIVLLVYVKFYSFSSIRPVYRNAVPETSTAHFFSRGSRQLAPAGHLTWRARRSFVVQLQAPSRADTEPSGRDSTASRDQPYGSPKCPPGRLAGAQGAGPYTRWLQLQRRRDGLSPPAFVSLASRTHAYLVAASDTARHEASEARRGEARDSGAPPKDLKPVIRQSDPIDMSKGYDPSTLSGKVVLITGGANGLGASMVRAWAAHGAHVFIGDVDDAAGEALVAKLRAAHPAQTFHYQHCDVTDWDEQVALFEAAARLSPVRRGPGARSGGESGGAGGAGETRGGEIDVVVPNAGIINAGESYRFENPRPDAATGRIPKPDTRTLEVNIVGVTYTTHLALHYLSLGGSDGDRRSSSSGGGGGGGRDKCLLLIGSVASISPFAGQTHYTMSKHAVAGLFRTLRATAFLRGPDGGPDGRTLRVNMLAPYYVAGSRMLPAVAEAALLSGGAGAASIPDVVDAATRLVADESIVGRALLVGPPLRDGLPGEVPVGECEGGGGADGKGRAAWECYAGDYDEVETFTYRYVRALAAAARVRSSLAWIADVWNMLFRR</sequence>
<reference evidence="5 6" key="1">
    <citation type="journal article" date="2016" name="Front. Microbiol.">
        <title>Genome and transcriptome sequences reveal the specific parasitism of the nematophagous Purpureocillium lilacinum 36-1.</title>
        <authorList>
            <person name="Xie J."/>
            <person name="Li S."/>
            <person name="Mo C."/>
            <person name="Xiao X."/>
            <person name="Peng D."/>
            <person name="Wang G."/>
            <person name="Xiao Y."/>
        </authorList>
    </citation>
    <scope>NUCLEOTIDE SEQUENCE [LARGE SCALE GENOMIC DNA]</scope>
    <source>
        <strain evidence="5 6">36-1</strain>
    </source>
</reference>
<dbReference type="PRINTS" id="PR00081">
    <property type="entry name" value="GDHRDH"/>
</dbReference>
<dbReference type="InterPro" id="IPR020904">
    <property type="entry name" value="Sc_DH/Rdtase_CS"/>
</dbReference>
<evidence type="ECO:0000313" key="5">
    <source>
        <dbReference type="EMBL" id="PWI71105.1"/>
    </source>
</evidence>
<evidence type="ECO:0000313" key="6">
    <source>
        <dbReference type="Proteomes" id="UP000245956"/>
    </source>
</evidence>
<proteinExistence type="inferred from homology"/>
<evidence type="ECO:0000256" key="4">
    <source>
        <dbReference type="SAM" id="MobiDB-lite"/>
    </source>
</evidence>
<dbReference type="Pfam" id="PF00106">
    <property type="entry name" value="adh_short"/>
    <property type="match status" value="2"/>
</dbReference>
<dbReference type="InterPro" id="IPR002347">
    <property type="entry name" value="SDR_fam"/>
</dbReference>
<evidence type="ECO:0000256" key="3">
    <source>
        <dbReference type="ARBA" id="ARBA00023002"/>
    </source>
</evidence>
<dbReference type="AlphaFoldDB" id="A0A2U3E9C3"/>
<protein>
    <submittedName>
        <fullName evidence="5">Short-chain dehydrogenase</fullName>
    </submittedName>
</protein>
<dbReference type="EMBL" id="LCWV01000008">
    <property type="protein sequence ID" value="PWI71105.1"/>
    <property type="molecule type" value="Genomic_DNA"/>
</dbReference>
<dbReference type="SUPFAM" id="SSF51735">
    <property type="entry name" value="NAD(P)-binding Rossmann-fold domains"/>
    <property type="match status" value="1"/>
</dbReference>
<gene>
    <name evidence="5" type="ORF">PCL_12473</name>
</gene>
<feature type="region of interest" description="Disordered" evidence="4">
    <location>
        <begin position="160"/>
        <end position="201"/>
    </location>
</feature>
<dbReference type="Gene3D" id="3.40.50.720">
    <property type="entry name" value="NAD(P)-binding Rossmann-like Domain"/>
    <property type="match status" value="1"/>
</dbReference>
<dbReference type="PANTHER" id="PTHR43180">
    <property type="entry name" value="3-OXOACYL-(ACYL-CARRIER-PROTEIN) REDUCTASE (AFU_ORTHOLOGUE AFUA_6G11210)"/>
    <property type="match status" value="1"/>
</dbReference>
<dbReference type="PROSITE" id="PS00061">
    <property type="entry name" value="ADH_SHORT"/>
    <property type="match status" value="1"/>
</dbReference>
<evidence type="ECO:0000256" key="1">
    <source>
        <dbReference type="ARBA" id="ARBA00006484"/>
    </source>
</evidence>
<name>A0A2U3E9C3_PURLI</name>
<keyword evidence="2" id="KW-0521">NADP</keyword>
<dbReference type="InterPro" id="IPR036291">
    <property type="entry name" value="NAD(P)-bd_dom_sf"/>
</dbReference>
<dbReference type="GO" id="GO:0016491">
    <property type="term" value="F:oxidoreductase activity"/>
    <property type="evidence" value="ECO:0007669"/>
    <property type="project" value="UniProtKB-KW"/>
</dbReference>
<evidence type="ECO:0000256" key="2">
    <source>
        <dbReference type="ARBA" id="ARBA00022857"/>
    </source>
</evidence>
<comment type="caution">
    <text evidence="5">The sequence shown here is derived from an EMBL/GenBank/DDBJ whole genome shotgun (WGS) entry which is preliminary data.</text>
</comment>
<feature type="compositionally biased region" description="Gly residues" evidence="4">
    <location>
        <begin position="293"/>
        <end position="308"/>
    </location>
</feature>
<dbReference type="Proteomes" id="UP000245956">
    <property type="component" value="Unassembled WGS sequence"/>
</dbReference>
<accession>A0A2U3E9C3</accession>
<organism evidence="5 6">
    <name type="scientific">Purpureocillium lilacinum</name>
    <name type="common">Paecilomyces lilacinus</name>
    <dbReference type="NCBI Taxonomy" id="33203"/>
    <lineage>
        <taxon>Eukaryota</taxon>
        <taxon>Fungi</taxon>
        <taxon>Dikarya</taxon>
        <taxon>Ascomycota</taxon>
        <taxon>Pezizomycotina</taxon>
        <taxon>Sordariomycetes</taxon>
        <taxon>Hypocreomycetidae</taxon>
        <taxon>Hypocreales</taxon>
        <taxon>Ophiocordycipitaceae</taxon>
        <taxon>Purpureocillium</taxon>
    </lineage>
</organism>
<feature type="compositionally biased region" description="Basic and acidic residues" evidence="4">
    <location>
        <begin position="162"/>
        <end position="187"/>
    </location>
</feature>
<comment type="similarity">
    <text evidence="1">Belongs to the short-chain dehydrogenases/reductases (SDR) family.</text>
</comment>
<dbReference type="PANTHER" id="PTHR43180:SF16">
    <property type="entry name" value="BACILYSIN BIOSYNTHESIS OXIDOREDUCTASE BACC"/>
    <property type="match status" value="1"/>
</dbReference>